<dbReference type="SUPFAM" id="SSF140683">
    <property type="entry name" value="SP0561-like"/>
    <property type="match status" value="1"/>
</dbReference>
<dbReference type="AlphaFoldDB" id="A0A4Z0W131"/>
<reference evidence="1 2" key="1">
    <citation type="submission" date="2019-04" db="EMBL/GenBank/DDBJ databases">
        <title>Draft genome sequence data and analysis of a Fermenting Bacterium, Geotoga petraea strain HO-Geo1, isolated from heavy-oil petroleum reservoir in Russia.</title>
        <authorList>
            <person name="Grouzdev D.S."/>
            <person name="Semenova E.M."/>
            <person name="Sokolova D.S."/>
            <person name="Tourova T.P."/>
            <person name="Poltaraus A.B."/>
            <person name="Nazina T.N."/>
        </authorList>
    </citation>
    <scope>NUCLEOTIDE SEQUENCE [LARGE SCALE GENOMIC DNA]</scope>
    <source>
        <strain evidence="1 2">HO-Geo1</strain>
    </source>
</reference>
<dbReference type="Proteomes" id="UP000297288">
    <property type="component" value="Unassembled WGS sequence"/>
</dbReference>
<organism evidence="1 2">
    <name type="scientific">Geotoga petraea</name>
    <dbReference type="NCBI Taxonomy" id="28234"/>
    <lineage>
        <taxon>Bacteria</taxon>
        <taxon>Thermotogati</taxon>
        <taxon>Thermotogota</taxon>
        <taxon>Thermotogae</taxon>
        <taxon>Petrotogales</taxon>
        <taxon>Petrotogaceae</taxon>
        <taxon>Geotoga</taxon>
    </lineage>
</organism>
<evidence type="ECO:0008006" key="3">
    <source>
        <dbReference type="Google" id="ProtNLM"/>
    </source>
</evidence>
<comment type="caution">
    <text evidence="1">The sequence shown here is derived from an EMBL/GenBank/DDBJ whole genome shotgun (WGS) entry which is preliminary data.</text>
</comment>
<dbReference type="InterPro" id="IPR038062">
    <property type="entry name" value="ScdA-like_N_sf"/>
</dbReference>
<dbReference type="OrthoDB" id="47646at2"/>
<dbReference type="Gene3D" id="1.10.3910.10">
    <property type="entry name" value="SP0561-like"/>
    <property type="match status" value="1"/>
</dbReference>
<protein>
    <recommendedName>
        <fullName evidence="3">DUF1858 domain-containing protein</fullName>
    </recommendedName>
</protein>
<evidence type="ECO:0000313" key="2">
    <source>
        <dbReference type="Proteomes" id="UP000297288"/>
    </source>
</evidence>
<evidence type="ECO:0000313" key="1">
    <source>
        <dbReference type="EMBL" id="TGG88202.1"/>
    </source>
</evidence>
<gene>
    <name evidence="1" type="ORF">E4650_03960</name>
</gene>
<proteinExistence type="predicted"/>
<accession>A0A4Z0W131</accession>
<sequence length="76" mass="8955">MMEYITKDMSLKEIMEKDDKLFKQITKFGFDICCTKMDTLEDSCQKKGINLNLALNKLNNIVDDINYIEKLIEENQ</sequence>
<dbReference type="EMBL" id="SRME01000002">
    <property type="protein sequence ID" value="TGG88202.1"/>
    <property type="molecule type" value="Genomic_DNA"/>
</dbReference>
<name>A0A4Z0W131_9BACT</name>